<evidence type="ECO:0000313" key="2">
    <source>
        <dbReference type="EMBL" id="AQV96064.1"/>
    </source>
</evidence>
<reference evidence="3" key="1">
    <citation type="submission" date="2017-02" db="EMBL/GenBank/DDBJ databases">
        <title>Complete genome sequence of Cupriavidus necator strain NH9, a 3-chlorobenzoate degrader.</title>
        <authorList>
            <person name="Moriuchi R."/>
            <person name="Dohra H."/>
            <person name="Ogawa N."/>
        </authorList>
    </citation>
    <scope>NUCLEOTIDE SEQUENCE [LARGE SCALE GENOMIC DNA]</scope>
    <source>
        <strain evidence="3">NH9</strain>
    </source>
</reference>
<gene>
    <name evidence="2" type="ORF">BJN34_19510</name>
</gene>
<evidence type="ECO:0000256" key="1">
    <source>
        <dbReference type="SAM" id="MobiDB-lite"/>
    </source>
</evidence>
<proteinExistence type="predicted"/>
<name>A0A1U9UTP7_CUPNE</name>
<accession>A0A1U9UTP7</accession>
<dbReference type="AlphaFoldDB" id="A0A1U9UTP7"/>
<dbReference type="EMBL" id="CP017757">
    <property type="protein sequence ID" value="AQV96064.1"/>
    <property type="molecule type" value="Genomic_DNA"/>
</dbReference>
<dbReference type="OrthoDB" id="8965385at2"/>
<feature type="region of interest" description="Disordered" evidence="1">
    <location>
        <begin position="1"/>
        <end position="30"/>
    </location>
</feature>
<protein>
    <recommendedName>
        <fullName evidence="4">GNAT family N-acetyltransferase</fullName>
    </recommendedName>
</protein>
<dbReference type="Proteomes" id="UP000189627">
    <property type="component" value="Chromosome 1"/>
</dbReference>
<evidence type="ECO:0000313" key="3">
    <source>
        <dbReference type="Proteomes" id="UP000189627"/>
    </source>
</evidence>
<sequence length="186" mass="18923">MRALSLTAMHAVPDSPDSSDVPDRPGAPAPQGLVRLGLGADAAVLEAWLDAVQPLPVPAARARRQMLDDLLAQSGRGICLLACDAQAPHGLLACLPVTLLPSLELAGLAACATEWWVRAGLDAAASRTCLAACCATLADWGRAHGIRHALLAPALVAGHGGAPPGFSLHGNGMWHLGLVPAAKVLG</sequence>
<evidence type="ECO:0008006" key="4">
    <source>
        <dbReference type="Google" id="ProtNLM"/>
    </source>
</evidence>
<organism evidence="2 3">
    <name type="scientific">Cupriavidus necator</name>
    <name type="common">Alcaligenes eutrophus</name>
    <name type="synonym">Ralstonia eutropha</name>
    <dbReference type="NCBI Taxonomy" id="106590"/>
    <lineage>
        <taxon>Bacteria</taxon>
        <taxon>Pseudomonadati</taxon>
        <taxon>Pseudomonadota</taxon>
        <taxon>Betaproteobacteria</taxon>
        <taxon>Burkholderiales</taxon>
        <taxon>Burkholderiaceae</taxon>
        <taxon>Cupriavidus</taxon>
    </lineage>
</organism>
<dbReference type="KEGG" id="cuh:BJN34_19510"/>